<dbReference type="OrthoDB" id="468at2759"/>
<dbReference type="Gene3D" id="3.40.50.300">
    <property type="entry name" value="P-loop containing nucleotide triphosphate hydrolases"/>
    <property type="match status" value="1"/>
</dbReference>
<feature type="domain" description="ATP-sulfurylase PUA-like" evidence="9">
    <location>
        <begin position="206"/>
        <end position="360"/>
    </location>
</feature>
<accession>A0A078BE30</accession>
<dbReference type="InterPro" id="IPR015947">
    <property type="entry name" value="PUA-like_sf"/>
</dbReference>
<feature type="domain" description="APS kinase" evidence="7">
    <location>
        <begin position="22"/>
        <end position="176"/>
    </location>
</feature>
<keyword evidence="3" id="KW-0548">Nucleotidyltransferase</keyword>
<evidence type="ECO:0000256" key="3">
    <source>
        <dbReference type="ARBA" id="ARBA00022695"/>
    </source>
</evidence>
<keyword evidence="2" id="KW-0808">Transferase</keyword>
<dbReference type="NCBIfam" id="TIGR00455">
    <property type="entry name" value="apsK"/>
    <property type="match status" value="1"/>
</dbReference>
<dbReference type="InterPro" id="IPR059117">
    <property type="entry name" value="APS_kinase_dom"/>
</dbReference>
<sequence>MVDATSTSGLNPRQFATHTLNKGATFWFTGLSGAGKSTLSSAIKEKLDTMFADTQKVFVLDGDVIRKGLNKDLGFTAEDRAENIRRISEVSKLFAMSGQICLVAFISPYKKDRDFGKSLHKDQGIPFYECFINSSLDVCESRDVKGLYKKARAGEIKNFTGISDPYEAPEYPDLDIHTDDLNLEQSVSFVLKRMLDDRIIVSNTETKIADSLIEEDLSEQEKVELDALKYIEIDVEQAEYLQTLGQGWAAPLDKFMNEMQLLEVMHMKTLTDTTGFKHLFSVPITQHATKEQFEQLKSEARIALRCPKVCNNEVLAVIENPVFFDNRKEEICARIFGTFSLKHPKVENIMKQGDYLVSGSRMRYVKKIVFNDEMDRYRLTPREIHNLIKERNADGVYAFQLRNPLHNGHVLLLKDTREQLLKLGYKNPILLLHPLGGWVKDDDVPLINRMLQHQALLDDGTLDQEHTILAIWPSPMFYAGPTEVLWHASSRANCGISHFITGRDPAGLKHPENDKIDLYDVWHGQKLLVHVKSMINNVEICPFKIAALHKASNSMQFFTKDSKNEDFDFVSGSRMREMAKLNIDPPQGFMSQKGWEVLADYYRKLEQL</sequence>
<dbReference type="NCBIfam" id="NF003013">
    <property type="entry name" value="PRK03846.1"/>
    <property type="match status" value="1"/>
</dbReference>
<dbReference type="Gene3D" id="3.40.50.620">
    <property type="entry name" value="HUPs"/>
    <property type="match status" value="1"/>
</dbReference>
<keyword evidence="4" id="KW-0547">Nucleotide-binding</keyword>
<dbReference type="InterPro" id="IPR002891">
    <property type="entry name" value="APS"/>
</dbReference>
<dbReference type="GO" id="GO:0000103">
    <property type="term" value="P:sulfate assimilation"/>
    <property type="evidence" value="ECO:0007669"/>
    <property type="project" value="InterPro"/>
</dbReference>
<dbReference type="SUPFAM" id="SSF52540">
    <property type="entry name" value="P-loop containing nucleoside triphosphate hydrolases"/>
    <property type="match status" value="1"/>
</dbReference>
<keyword evidence="6" id="KW-0067">ATP-binding</keyword>
<dbReference type="SUPFAM" id="SSF88697">
    <property type="entry name" value="PUA domain-like"/>
    <property type="match status" value="1"/>
</dbReference>
<dbReference type="CDD" id="cd02027">
    <property type="entry name" value="APSK"/>
    <property type="match status" value="1"/>
</dbReference>
<evidence type="ECO:0000259" key="7">
    <source>
        <dbReference type="Pfam" id="PF01583"/>
    </source>
</evidence>
<evidence type="ECO:0000259" key="9">
    <source>
        <dbReference type="Pfam" id="PF14306"/>
    </source>
</evidence>
<dbReference type="Pfam" id="PF01747">
    <property type="entry name" value="ATP-sulfurylase"/>
    <property type="match status" value="1"/>
</dbReference>
<evidence type="ECO:0000256" key="4">
    <source>
        <dbReference type="ARBA" id="ARBA00022741"/>
    </source>
</evidence>
<dbReference type="HAMAP" id="MF_00065">
    <property type="entry name" value="Adenylyl_sulf_kinase"/>
    <property type="match status" value="1"/>
</dbReference>
<evidence type="ECO:0000256" key="5">
    <source>
        <dbReference type="ARBA" id="ARBA00022777"/>
    </source>
</evidence>
<dbReference type="SUPFAM" id="SSF52374">
    <property type="entry name" value="Nucleotidylyl transferase"/>
    <property type="match status" value="1"/>
</dbReference>
<dbReference type="EMBL" id="CCKQ01019387">
    <property type="protein sequence ID" value="CDW91402.1"/>
    <property type="molecule type" value="Genomic_DNA"/>
</dbReference>
<evidence type="ECO:0000256" key="1">
    <source>
        <dbReference type="ARBA" id="ARBA00004678"/>
    </source>
</evidence>
<reference evidence="10 11" key="1">
    <citation type="submission" date="2014-06" db="EMBL/GenBank/DDBJ databases">
        <authorList>
            <person name="Swart Estienne"/>
        </authorList>
    </citation>
    <scope>NUCLEOTIDE SEQUENCE [LARGE SCALE GENOMIC DNA]</scope>
    <source>
        <strain evidence="10 11">130c</strain>
    </source>
</reference>
<dbReference type="Gene3D" id="3.10.400.10">
    <property type="entry name" value="Sulfate adenylyltransferase"/>
    <property type="match status" value="1"/>
</dbReference>
<dbReference type="FunFam" id="3.40.50.620:FF:000006">
    <property type="entry name" value="bifunctional 3'-phosphoadenosine 5'-phosphosulfate synthase 1"/>
    <property type="match status" value="1"/>
</dbReference>
<dbReference type="Pfam" id="PF01583">
    <property type="entry name" value="APS_kinase"/>
    <property type="match status" value="1"/>
</dbReference>
<dbReference type="OMA" id="IEIYKHH"/>
<keyword evidence="11" id="KW-1185">Reference proteome</keyword>
<comment type="pathway">
    <text evidence="1">Sulfur metabolism.</text>
</comment>
<dbReference type="InParanoid" id="A0A078BE30"/>
<dbReference type="GO" id="GO:0005524">
    <property type="term" value="F:ATP binding"/>
    <property type="evidence" value="ECO:0007669"/>
    <property type="project" value="UniProtKB-KW"/>
</dbReference>
<evidence type="ECO:0000256" key="2">
    <source>
        <dbReference type="ARBA" id="ARBA00022679"/>
    </source>
</evidence>
<evidence type="ECO:0000313" key="10">
    <source>
        <dbReference type="EMBL" id="CDW91402.1"/>
    </source>
</evidence>
<dbReference type="InterPro" id="IPR025980">
    <property type="entry name" value="ATP-Sase_PUA-like_dom"/>
</dbReference>
<dbReference type="InterPro" id="IPR027417">
    <property type="entry name" value="P-loop_NTPase"/>
</dbReference>
<feature type="domain" description="Sulphate adenylyltransferase catalytic" evidence="8">
    <location>
        <begin position="376"/>
        <end position="600"/>
    </location>
</feature>
<organism evidence="10 11">
    <name type="scientific">Stylonychia lemnae</name>
    <name type="common">Ciliate</name>
    <dbReference type="NCBI Taxonomy" id="5949"/>
    <lineage>
        <taxon>Eukaryota</taxon>
        <taxon>Sar</taxon>
        <taxon>Alveolata</taxon>
        <taxon>Ciliophora</taxon>
        <taxon>Intramacronucleata</taxon>
        <taxon>Spirotrichea</taxon>
        <taxon>Stichotrichia</taxon>
        <taxon>Sporadotrichida</taxon>
        <taxon>Oxytrichidae</taxon>
        <taxon>Stylonychinae</taxon>
        <taxon>Stylonychia</taxon>
    </lineage>
</organism>
<dbReference type="InterPro" id="IPR024951">
    <property type="entry name" value="Sulfurylase_cat_dom"/>
</dbReference>
<proteinExistence type="inferred from homology"/>
<dbReference type="GO" id="GO:0004781">
    <property type="term" value="F:sulfate adenylyltransferase (ATP) activity"/>
    <property type="evidence" value="ECO:0007669"/>
    <property type="project" value="InterPro"/>
</dbReference>
<keyword evidence="5" id="KW-0418">Kinase</keyword>
<dbReference type="AlphaFoldDB" id="A0A078BE30"/>
<evidence type="ECO:0000259" key="8">
    <source>
        <dbReference type="Pfam" id="PF01747"/>
    </source>
</evidence>
<evidence type="ECO:0000256" key="6">
    <source>
        <dbReference type="ARBA" id="ARBA00022840"/>
    </source>
</evidence>
<dbReference type="Pfam" id="PF14306">
    <property type="entry name" value="PUA_2"/>
    <property type="match status" value="1"/>
</dbReference>
<dbReference type="PANTHER" id="PTHR11055">
    <property type="entry name" value="BIFUNCTIONAL 3'-PHOSPHOADENOSINE 5'-PHOSPHOSULFATE SYNTHASE"/>
    <property type="match status" value="1"/>
</dbReference>
<dbReference type="Proteomes" id="UP000039865">
    <property type="component" value="Unassembled WGS sequence"/>
</dbReference>
<evidence type="ECO:0000313" key="11">
    <source>
        <dbReference type="Proteomes" id="UP000039865"/>
    </source>
</evidence>
<name>A0A078BE30_STYLE</name>
<protein>
    <submittedName>
        <fullName evidence="10">Bifunctional 3-phosphoadenosine 5-phosphosulfate synthase 1</fullName>
    </submittedName>
</protein>
<dbReference type="GO" id="GO:0004020">
    <property type="term" value="F:adenylylsulfate kinase activity"/>
    <property type="evidence" value="ECO:0007669"/>
    <property type="project" value="InterPro"/>
</dbReference>
<gene>
    <name evidence="10" type="primary">Contig5178.g5548</name>
    <name evidence="10" type="ORF">STYLEM_20557</name>
</gene>
<dbReference type="PANTHER" id="PTHR11055:SF1">
    <property type="entry name" value="PAPS SYNTHETASE, ISOFORM D"/>
    <property type="match status" value="1"/>
</dbReference>
<dbReference type="InterPro" id="IPR014729">
    <property type="entry name" value="Rossmann-like_a/b/a_fold"/>
</dbReference>